<protein>
    <submittedName>
        <fullName evidence="2">Uncharacterized protein</fullName>
    </submittedName>
</protein>
<feature type="compositionally biased region" description="Basic residues" evidence="1">
    <location>
        <begin position="71"/>
        <end position="91"/>
    </location>
</feature>
<dbReference type="Proteomes" id="UP000729402">
    <property type="component" value="Unassembled WGS sequence"/>
</dbReference>
<sequence length="123" mass="14190">MVDPPGRDEVPVFLCWGYVVSTPTPPWPRPRPRPSSCRRPRPPPAAHLPPHSHRVRAPRLLLQERLSRRLCPQRRRRRHKRGGGRRTRGVRRNAEAETYIPGSGKYIAPDYLVKKVTAPTKLE</sequence>
<accession>A0A8J5WF94</accession>
<comment type="caution">
    <text evidence="2">The sequence shown here is derived from an EMBL/GenBank/DDBJ whole genome shotgun (WGS) entry which is preliminary data.</text>
</comment>
<name>A0A8J5WF94_ZIZPA</name>
<evidence type="ECO:0000256" key="1">
    <source>
        <dbReference type="SAM" id="MobiDB-lite"/>
    </source>
</evidence>
<dbReference type="EMBL" id="JAAALK010000082">
    <property type="protein sequence ID" value="KAG8087182.1"/>
    <property type="molecule type" value="Genomic_DNA"/>
</dbReference>
<evidence type="ECO:0000313" key="2">
    <source>
        <dbReference type="EMBL" id="KAG8087182.1"/>
    </source>
</evidence>
<reference evidence="2" key="2">
    <citation type="submission" date="2021-02" db="EMBL/GenBank/DDBJ databases">
        <authorList>
            <person name="Kimball J.A."/>
            <person name="Haas M.W."/>
            <person name="Macchietto M."/>
            <person name="Kono T."/>
            <person name="Duquette J."/>
            <person name="Shao M."/>
        </authorList>
    </citation>
    <scope>NUCLEOTIDE SEQUENCE</scope>
    <source>
        <tissue evidence="2">Fresh leaf tissue</tissue>
    </source>
</reference>
<keyword evidence="3" id="KW-1185">Reference proteome</keyword>
<proteinExistence type="predicted"/>
<evidence type="ECO:0000313" key="3">
    <source>
        <dbReference type="Proteomes" id="UP000729402"/>
    </source>
</evidence>
<reference evidence="2" key="1">
    <citation type="journal article" date="2021" name="bioRxiv">
        <title>Whole Genome Assembly and Annotation of Northern Wild Rice, Zizania palustris L., Supports a Whole Genome Duplication in the Zizania Genus.</title>
        <authorList>
            <person name="Haas M."/>
            <person name="Kono T."/>
            <person name="Macchietto M."/>
            <person name="Millas R."/>
            <person name="McGilp L."/>
            <person name="Shao M."/>
            <person name="Duquette J."/>
            <person name="Hirsch C.N."/>
            <person name="Kimball J."/>
        </authorList>
    </citation>
    <scope>NUCLEOTIDE SEQUENCE</scope>
    <source>
        <tissue evidence="2">Fresh leaf tissue</tissue>
    </source>
</reference>
<dbReference type="AlphaFoldDB" id="A0A8J5WF94"/>
<gene>
    <name evidence="2" type="ORF">GUJ93_ZPchr0010g8316</name>
</gene>
<feature type="region of interest" description="Disordered" evidence="1">
    <location>
        <begin position="20"/>
        <end position="99"/>
    </location>
</feature>
<organism evidence="2 3">
    <name type="scientific">Zizania palustris</name>
    <name type="common">Northern wild rice</name>
    <dbReference type="NCBI Taxonomy" id="103762"/>
    <lineage>
        <taxon>Eukaryota</taxon>
        <taxon>Viridiplantae</taxon>
        <taxon>Streptophyta</taxon>
        <taxon>Embryophyta</taxon>
        <taxon>Tracheophyta</taxon>
        <taxon>Spermatophyta</taxon>
        <taxon>Magnoliopsida</taxon>
        <taxon>Liliopsida</taxon>
        <taxon>Poales</taxon>
        <taxon>Poaceae</taxon>
        <taxon>BOP clade</taxon>
        <taxon>Oryzoideae</taxon>
        <taxon>Oryzeae</taxon>
        <taxon>Zizaniinae</taxon>
        <taxon>Zizania</taxon>
    </lineage>
</organism>
<feature type="compositionally biased region" description="Basic residues" evidence="1">
    <location>
        <begin position="30"/>
        <end position="41"/>
    </location>
</feature>